<protein>
    <submittedName>
        <fullName evidence="2">Uncharacterized protein</fullName>
    </submittedName>
</protein>
<dbReference type="Proteomes" id="UP000236394">
    <property type="component" value="Unassembled WGS sequence"/>
</dbReference>
<dbReference type="RefSeq" id="WP_102892384.1">
    <property type="nucleotide sequence ID" value="NZ_NBZD01000001.1"/>
</dbReference>
<reference evidence="3" key="1">
    <citation type="submission" date="2017-04" db="EMBL/GenBank/DDBJ databases">
        <authorList>
            <person name="Bumgarner R.E."/>
            <person name="Fredricks D.N."/>
            <person name="Srinivasan S."/>
        </authorList>
    </citation>
    <scope>NUCLEOTIDE SEQUENCE [LARGE SCALE GENOMIC DNA]</scope>
    <source>
        <strain evidence="3">KA00405</strain>
    </source>
</reference>
<proteinExistence type="predicted"/>
<comment type="caution">
    <text evidence="2">The sequence shown here is derived from an EMBL/GenBank/DDBJ whole genome shotgun (WGS) entry which is preliminary data.</text>
</comment>
<accession>A0A2J8B5A7</accession>
<dbReference type="EMBL" id="NBZD01000001">
    <property type="protein sequence ID" value="PNH19955.1"/>
    <property type="molecule type" value="Genomic_DNA"/>
</dbReference>
<evidence type="ECO:0000313" key="2">
    <source>
        <dbReference type="EMBL" id="PNH19955.1"/>
    </source>
</evidence>
<name>A0A2J8B5A7_9FIRM</name>
<sequence length="255" mass="28930">MSKKKTYVSLGIVLLLVLFVSIGIFSIENSQASKNSENISHKVMPANVVYAETSDDINGAMNKLRVEIETETKTNPQLAMQAHPGEFIKNSENYQRILKLGLKAIKPLYDAIYDSRDAGCYEYILAMAIEDITGEKFVYNSDYGWKNSLEFRMAYDEKVNNTRFNVERISNNEVLNDSERTQKFKELGIFAVSDLIKEYRKSDSKVSKPSILEAVKGITSKYKELAVTERTPTESILDKTQLFDSLVSLNGRAYK</sequence>
<dbReference type="AlphaFoldDB" id="A0A2J8B5A7"/>
<keyword evidence="1" id="KW-0472">Membrane</keyword>
<evidence type="ECO:0000313" key="3">
    <source>
        <dbReference type="Proteomes" id="UP000236394"/>
    </source>
</evidence>
<keyword evidence="1" id="KW-1133">Transmembrane helix</keyword>
<evidence type="ECO:0000256" key="1">
    <source>
        <dbReference type="SAM" id="Phobius"/>
    </source>
</evidence>
<feature type="transmembrane region" description="Helical" evidence="1">
    <location>
        <begin position="7"/>
        <end position="27"/>
    </location>
</feature>
<keyword evidence="1" id="KW-0812">Transmembrane</keyword>
<gene>
    <name evidence="2" type="ORF">B7R76_03545</name>
</gene>
<organism evidence="2 3">
    <name type="scientific">Mageeibacillus indolicus</name>
    <dbReference type="NCBI Taxonomy" id="884684"/>
    <lineage>
        <taxon>Bacteria</taxon>
        <taxon>Bacillati</taxon>
        <taxon>Bacillota</taxon>
        <taxon>Clostridia</taxon>
        <taxon>Eubacteriales</taxon>
        <taxon>Oscillospiraceae</taxon>
        <taxon>Mageeibacillus</taxon>
    </lineage>
</organism>